<reference evidence="1 2" key="1">
    <citation type="journal article" date="2021" name="Plant Biotechnol. J.">
        <title>Multi-omics assisted identification of the key and species-specific regulatory components of drought-tolerant mechanisms in Gossypium stocksii.</title>
        <authorList>
            <person name="Yu D."/>
            <person name="Ke L."/>
            <person name="Zhang D."/>
            <person name="Wu Y."/>
            <person name="Sun Y."/>
            <person name="Mei J."/>
            <person name="Sun J."/>
            <person name="Sun Y."/>
        </authorList>
    </citation>
    <scope>NUCLEOTIDE SEQUENCE [LARGE SCALE GENOMIC DNA]</scope>
    <source>
        <strain evidence="2">cv. E1</strain>
        <tissue evidence="1">Leaf</tissue>
    </source>
</reference>
<dbReference type="AlphaFoldDB" id="A0A9D3VV86"/>
<dbReference type="Proteomes" id="UP000828251">
    <property type="component" value="Unassembled WGS sequence"/>
</dbReference>
<evidence type="ECO:0000313" key="2">
    <source>
        <dbReference type="Proteomes" id="UP000828251"/>
    </source>
</evidence>
<accession>A0A9D3VV86</accession>
<gene>
    <name evidence="1" type="ORF">J1N35_014583</name>
</gene>
<dbReference type="EMBL" id="JAIQCV010000005">
    <property type="protein sequence ID" value="KAH1097662.1"/>
    <property type="molecule type" value="Genomic_DNA"/>
</dbReference>
<sequence>MKGGTQVLSIIQLAKDVPSGGNIDLVDRGVVKIPLELLEVRWTDMKPIESLMGLPPMREVVIQAGSRGSRLKQGRMLASKSGWILQMRCTIEQESSSKEMTKVEASVLKGGTT</sequence>
<keyword evidence="2" id="KW-1185">Reference proteome</keyword>
<name>A0A9D3VV86_9ROSI</name>
<proteinExistence type="predicted"/>
<protein>
    <submittedName>
        <fullName evidence="1">Uncharacterized protein</fullName>
    </submittedName>
</protein>
<comment type="caution">
    <text evidence="1">The sequence shown here is derived from an EMBL/GenBank/DDBJ whole genome shotgun (WGS) entry which is preliminary data.</text>
</comment>
<evidence type="ECO:0000313" key="1">
    <source>
        <dbReference type="EMBL" id="KAH1097662.1"/>
    </source>
</evidence>
<organism evidence="1 2">
    <name type="scientific">Gossypium stocksii</name>
    <dbReference type="NCBI Taxonomy" id="47602"/>
    <lineage>
        <taxon>Eukaryota</taxon>
        <taxon>Viridiplantae</taxon>
        <taxon>Streptophyta</taxon>
        <taxon>Embryophyta</taxon>
        <taxon>Tracheophyta</taxon>
        <taxon>Spermatophyta</taxon>
        <taxon>Magnoliopsida</taxon>
        <taxon>eudicotyledons</taxon>
        <taxon>Gunneridae</taxon>
        <taxon>Pentapetalae</taxon>
        <taxon>rosids</taxon>
        <taxon>malvids</taxon>
        <taxon>Malvales</taxon>
        <taxon>Malvaceae</taxon>
        <taxon>Malvoideae</taxon>
        <taxon>Gossypium</taxon>
    </lineage>
</organism>